<dbReference type="InterPro" id="IPR037185">
    <property type="entry name" value="EmrE-like"/>
</dbReference>
<feature type="transmembrane region" description="Helical" evidence="6">
    <location>
        <begin position="251"/>
        <end position="268"/>
    </location>
</feature>
<feature type="transmembrane region" description="Helical" evidence="6">
    <location>
        <begin position="156"/>
        <end position="173"/>
    </location>
</feature>
<accession>A0A0G0JI02</accession>
<feature type="transmembrane region" description="Helical" evidence="6">
    <location>
        <begin position="7"/>
        <end position="26"/>
    </location>
</feature>
<evidence type="ECO:0000256" key="1">
    <source>
        <dbReference type="ARBA" id="ARBA00004141"/>
    </source>
</evidence>
<feature type="domain" description="EamA" evidence="7">
    <location>
        <begin position="5"/>
        <end position="139"/>
    </location>
</feature>
<evidence type="ECO:0000256" key="2">
    <source>
        <dbReference type="ARBA" id="ARBA00007362"/>
    </source>
</evidence>
<evidence type="ECO:0000313" key="9">
    <source>
        <dbReference type="Proteomes" id="UP000034849"/>
    </source>
</evidence>
<feature type="transmembrane region" description="Helical" evidence="6">
    <location>
        <begin position="63"/>
        <end position="82"/>
    </location>
</feature>
<evidence type="ECO:0000313" key="8">
    <source>
        <dbReference type="EMBL" id="KKQ27696.1"/>
    </source>
</evidence>
<keyword evidence="4 6" id="KW-1133">Transmembrane helix</keyword>
<evidence type="ECO:0000256" key="5">
    <source>
        <dbReference type="ARBA" id="ARBA00023136"/>
    </source>
</evidence>
<dbReference type="Proteomes" id="UP000034849">
    <property type="component" value="Unassembled WGS sequence"/>
</dbReference>
<sequence>MIHSIMIVIAAMLWGLDGIILTPSLYSLPVPTVVFLLHALGFVFMLPFLILERKKLSTITKTGYFYFFLVALFGGALGTIFITKGLFYVHFADLSAVILMQKLQPIFAILLAWIILKEKLPKKFFIYTVMALVGAYFVAFPTLIPNFNTGDKTSLAALFGLLAAVSWGASTVFSKRALNETNYRVGTYLRYGLTTLIMLPIMFFSGTTEALTTVNSHQWLIFLIIVFSTGGAAILLYYYGLKHVKASVSTICELGLPLSAIIFEWLFYHKTLNFTQFLGAIVLLFAIIMVSRLKQI</sequence>
<dbReference type="InterPro" id="IPR000620">
    <property type="entry name" value="EamA_dom"/>
</dbReference>
<comment type="subcellular location">
    <subcellularLocation>
        <location evidence="1">Membrane</location>
        <topology evidence="1">Multi-pass membrane protein</topology>
    </subcellularLocation>
</comment>
<dbReference type="AlphaFoldDB" id="A0A0G0JI02"/>
<evidence type="ECO:0000259" key="7">
    <source>
        <dbReference type="Pfam" id="PF00892"/>
    </source>
</evidence>
<evidence type="ECO:0000256" key="6">
    <source>
        <dbReference type="SAM" id="Phobius"/>
    </source>
</evidence>
<feature type="transmembrane region" description="Helical" evidence="6">
    <location>
        <begin position="94"/>
        <end position="115"/>
    </location>
</feature>
<dbReference type="GO" id="GO:0016020">
    <property type="term" value="C:membrane"/>
    <property type="evidence" value="ECO:0007669"/>
    <property type="project" value="UniProtKB-SubCell"/>
</dbReference>
<proteinExistence type="inferred from homology"/>
<evidence type="ECO:0000256" key="4">
    <source>
        <dbReference type="ARBA" id="ARBA00022989"/>
    </source>
</evidence>
<dbReference type="STRING" id="1619046.US42_C0006G0003"/>
<name>A0A0G0JI02_9BACT</name>
<reference evidence="8 9" key="1">
    <citation type="journal article" date="2015" name="Nature">
        <title>rRNA introns, odd ribosomes, and small enigmatic genomes across a large radiation of phyla.</title>
        <authorList>
            <person name="Brown C.T."/>
            <person name="Hug L.A."/>
            <person name="Thomas B.C."/>
            <person name="Sharon I."/>
            <person name="Castelle C.J."/>
            <person name="Singh A."/>
            <person name="Wilkins M.J."/>
            <person name="Williams K.H."/>
            <person name="Banfield J.F."/>
        </authorList>
    </citation>
    <scope>NUCLEOTIDE SEQUENCE [LARGE SCALE GENOMIC DNA]</scope>
</reference>
<keyword evidence="5 6" id="KW-0472">Membrane</keyword>
<feature type="transmembrane region" description="Helical" evidence="6">
    <location>
        <begin position="274"/>
        <end position="293"/>
    </location>
</feature>
<dbReference type="SUPFAM" id="SSF103481">
    <property type="entry name" value="Multidrug resistance efflux transporter EmrE"/>
    <property type="match status" value="2"/>
</dbReference>
<feature type="transmembrane region" description="Helical" evidence="6">
    <location>
        <begin position="124"/>
        <end position="144"/>
    </location>
</feature>
<dbReference type="EMBL" id="LBSX01000006">
    <property type="protein sequence ID" value="KKQ27696.1"/>
    <property type="molecule type" value="Genomic_DNA"/>
</dbReference>
<protein>
    <submittedName>
        <fullName evidence="8">DMT superfamily drug/metabolite permease</fullName>
    </submittedName>
</protein>
<feature type="transmembrane region" description="Helical" evidence="6">
    <location>
        <begin position="219"/>
        <end position="239"/>
    </location>
</feature>
<keyword evidence="3 6" id="KW-0812">Transmembrane</keyword>
<comment type="caution">
    <text evidence="8">The sequence shown here is derived from an EMBL/GenBank/DDBJ whole genome shotgun (WGS) entry which is preliminary data.</text>
</comment>
<feature type="transmembrane region" description="Helical" evidence="6">
    <location>
        <begin position="185"/>
        <end position="207"/>
    </location>
</feature>
<dbReference type="PANTHER" id="PTHR32322:SF2">
    <property type="entry name" value="EAMA DOMAIN-CONTAINING PROTEIN"/>
    <property type="match status" value="1"/>
</dbReference>
<dbReference type="Pfam" id="PF00892">
    <property type="entry name" value="EamA"/>
    <property type="match status" value="2"/>
</dbReference>
<feature type="domain" description="EamA" evidence="7">
    <location>
        <begin position="156"/>
        <end position="291"/>
    </location>
</feature>
<dbReference type="InterPro" id="IPR050638">
    <property type="entry name" value="AA-Vitamin_Transporters"/>
</dbReference>
<evidence type="ECO:0000256" key="3">
    <source>
        <dbReference type="ARBA" id="ARBA00022692"/>
    </source>
</evidence>
<feature type="transmembrane region" description="Helical" evidence="6">
    <location>
        <begin position="32"/>
        <end position="51"/>
    </location>
</feature>
<comment type="similarity">
    <text evidence="2">Belongs to the EamA transporter family.</text>
</comment>
<dbReference type="PANTHER" id="PTHR32322">
    <property type="entry name" value="INNER MEMBRANE TRANSPORTER"/>
    <property type="match status" value="1"/>
</dbReference>
<gene>
    <name evidence="8" type="ORF">US42_C0006G0003</name>
</gene>
<organism evidence="8 9">
    <name type="scientific">Candidatus Magasanikbacteria bacterium GW2011_GWC2_37_14</name>
    <dbReference type="NCBI Taxonomy" id="1619046"/>
    <lineage>
        <taxon>Bacteria</taxon>
        <taxon>Candidatus Magasanikiibacteriota</taxon>
    </lineage>
</organism>